<evidence type="ECO:0000313" key="3">
    <source>
        <dbReference type="EMBL" id="OXE23527.1"/>
    </source>
</evidence>
<reference evidence="3 4" key="1">
    <citation type="journal article" date="2017" name="Appl. Environ. Microbiol.">
        <title>Parallel evolution of two clades of a major Atlantic endemic Vibrio parahaemolyticus pathogen lineage by independent acquisition of related pathogenicity islands.</title>
        <authorList>
            <person name="Xu F."/>
            <person name="Gonzalez-Escalona N."/>
            <person name="Drees K.P."/>
            <person name="Sebra R.P."/>
            <person name="Cooper V.S."/>
            <person name="Jones S.H."/>
            <person name="Whistler C.A."/>
        </authorList>
    </citation>
    <scope>NUCLEOTIDE SEQUENCE [LARGE SCALE GENOMIC DNA]</scope>
    <source>
        <strain evidence="3 4">MAVP-3</strain>
    </source>
</reference>
<feature type="transmembrane region" description="Helical" evidence="1">
    <location>
        <begin position="12"/>
        <end position="31"/>
    </location>
</feature>
<accession>A0A227IMV7</accession>
<dbReference type="EMBL" id="NIXT01005178">
    <property type="protein sequence ID" value="OXE23527.1"/>
    <property type="molecule type" value="Genomic_DNA"/>
</dbReference>
<evidence type="ECO:0000259" key="2">
    <source>
        <dbReference type="Pfam" id="PF09984"/>
    </source>
</evidence>
<gene>
    <name evidence="3" type="ORF">CA163_37705</name>
</gene>
<keyword evidence="1" id="KW-0472">Membrane</keyword>
<protein>
    <recommendedName>
        <fullName evidence="2">Histidine kinase BarA N-terminal domain-containing protein</fullName>
    </recommendedName>
</protein>
<sequence>MTRYGLRARVITLTLAPTLIIGLLLSGFFSFNRYQDLEKQVITTGNSIIEPLAIASESHLLAESREAVRRLISYAHR</sequence>
<dbReference type="InterPro" id="IPR019247">
    <property type="entry name" value="Histidine_kinase_BarA_N"/>
</dbReference>
<dbReference type="AlphaFoldDB" id="A0A227IMV7"/>
<evidence type="ECO:0000313" key="4">
    <source>
        <dbReference type="Proteomes" id="UP000214596"/>
    </source>
</evidence>
<feature type="domain" description="Histidine kinase BarA N-terminal" evidence="2">
    <location>
        <begin position="31"/>
        <end position="77"/>
    </location>
</feature>
<keyword evidence="1" id="KW-0812">Transmembrane</keyword>
<evidence type="ECO:0000256" key="1">
    <source>
        <dbReference type="SAM" id="Phobius"/>
    </source>
</evidence>
<keyword evidence="1" id="KW-1133">Transmembrane helix</keyword>
<proteinExistence type="predicted"/>
<name>A0A227IMV7_VIBPH</name>
<dbReference type="Proteomes" id="UP000214596">
    <property type="component" value="Unassembled WGS sequence"/>
</dbReference>
<comment type="caution">
    <text evidence="3">The sequence shown here is derived from an EMBL/GenBank/DDBJ whole genome shotgun (WGS) entry which is preliminary data.</text>
</comment>
<dbReference type="Pfam" id="PF09984">
    <property type="entry name" value="sCache_4"/>
    <property type="match status" value="1"/>
</dbReference>
<feature type="non-terminal residue" evidence="3">
    <location>
        <position position="77"/>
    </location>
</feature>
<organism evidence="3 4">
    <name type="scientific">Vibrio parahaemolyticus</name>
    <dbReference type="NCBI Taxonomy" id="670"/>
    <lineage>
        <taxon>Bacteria</taxon>
        <taxon>Pseudomonadati</taxon>
        <taxon>Pseudomonadota</taxon>
        <taxon>Gammaproteobacteria</taxon>
        <taxon>Vibrionales</taxon>
        <taxon>Vibrionaceae</taxon>
        <taxon>Vibrio</taxon>
    </lineage>
</organism>